<feature type="disulfide bond" evidence="22">
    <location>
        <begin position="1280"/>
        <end position="1292"/>
    </location>
</feature>
<dbReference type="PRINTS" id="PR00261">
    <property type="entry name" value="LDLRECEPTOR"/>
</dbReference>
<comment type="subcellular location">
    <subcellularLocation>
        <location evidence="1">Cell membrane</location>
        <topology evidence="1">Single-pass type I membrane protein</topology>
    </subcellularLocation>
    <subcellularLocation>
        <location evidence="20">Endosome lumen</location>
    </subcellularLocation>
    <subcellularLocation>
        <location evidence="19">Membrane</location>
        <location evidence="19">Coated pit</location>
    </subcellularLocation>
</comment>
<dbReference type="Pfam" id="PF07645">
    <property type="entry name" value="EGF_CA"/>
    <property type="match status" value="1"/>
</dbReference>
<feature type="disulfide bond" evidence="22">
    <location>
        <begin position="108"/>
        <end position="120"/>
    </location>
</feature>
<dbReference type="SUPFAM" id="SSF57196">
    <property type="entry name" value="EGF/Laminin"/>
    <property type="match status" value="5"/>
</dbReference>
<dbReference type="Gene3D" id="4.10.1220.10">
    <property type="entry name" value="EGF-type module"/>
    <property type="match status" value="1"/>
</dbReference>
<evidence type="ECO:0000256" key="22">
    <source>
        <dbReference type="PROSITE-ProRule" id="PRU00124"/>
    </source>
</evidence>
<keyword evidence="3" id="KW-1003">Cell membrane</keyword>
<dbReference type="GO" id="GO:0031526">
    <property type="term" value="C:brush border membrane"/>
    <property type="evidence" value="ECO:0007669"/>
    <property type="project" value="UniProtKB-ARBA"/>
</dbReference>
<feature type="disulfide bond" evidence="22">
    <location>
        <begin position="152"/>
        <end position="170"/>
    </location>
</feature>
<evidence type="ECO:0000256" key="24">
    <source>
        <dbReference type="SAM" id="MobiDB-lite"/>
    </source>
</evidence>
<feature type="disulfide bond" evidence="22">
    <location>
        <begin position="3898"/>
        <end position="3913"/>
    </location>
</feature>
<sequence>MERPAAATAWMLLLAIVAYLAPVSGQGCGSGNFRCDNGYCIPEAWRCDGTKDCLDDTDEIGCPPRSCGSGFFRCPAEGTCIPFSWVCDQDQDCSDGADEQQNCPGTTCSSQQMTCSNGQCIPREYRCDHVSDCPDGSDERNCRYPTCDQLTCANGACYNTSQRCDQKVDCRDSSDEANCTAQCSHKEFECGSGECILRAYVCDHDNDCEDNSDEHNCTPKAQTNECLGAECRQRFSPVTAPFQCSAVALFQPITPAEAISSLAPMASASIRTGSVMEMMTAKILVMKMNVKVISVIIHATRENGLAQGLDGASRSIKFAMEFPTAPVEKMKTTPRAEGNVPIMSESISHLEGEYSLDAKSIGGFTDESTCTSLCSFLNCEYQCHQTPFGGECFCPPSHIINTNDSRTCTDFDDCQIWGTCDQKCENRQGRHQCLCEEGYVLERGQHCKANNSFSAASIIFSNGRDLLIGDLHGRNFRILVESKNRGQATGVDFHYQKQRVFWTDPRQDKVFSTDINGLDTQEILNVSVDTPENLAVDWINNKLYLVETKVNRIDVVNLDGSQRITLITENLGRPRGIALDPTVGYLFFSDWASLSGQPKLERAFMDGSNRKDLVKTKVGWPAGITLDLVSKRIYWVDSRYDYIETVTYDGIQRKTVARGGSIVPHPFGISLFEGQVFFTDWTKLAVMKANKFTETRPQVYYQSSLRPYGVAVYHALRQPNASNPCGSNNGGCEQVCVLSHRTDNGGLGFRCKCEFGFELHADERHCVAVRNFLLFSSQSAVRGIPFTLSTQEDVMVPITGSPSFFVGIDFDAQYNTIFFSDLAKDIIYKQKIDGTGKEVLTANRLGNVECLTFDWISRNLYWTEGGLKSVSVMRLADKSRRQIISDLNTPRSIVVHPTAGFIFISTWQRPAKIMRAWSDGSHLMSIVNTTLGLPNGLAIDWSASRLYWVDAFFDKIEHSTFDGSDRKRLDSVAQMTYPFGLTVFKDNLYLTDWRLGAIIRVRKSDGGDMAIIRSGISSLMQVKAYDADLQTEQCGIFSFACDNGKCVPDFFRCEGVDDCHDGSDEHQCAALNNSCSSLAFTCARGGQCIPSQWRCDQHNDCLDGSDEQNCPTRPTSTCPSTSFTCDNHLCIPRDWVCDTDNDCSDGSDERNCGASATCHPTQFLCPDHRCISPTYVCDGDKDCVDGSDEAGCVLNCTSSQFRCADGSACIGSRFRCDGVVDCKDSSDEAGCPTRPPGMCHPDEFQCQGDGTCIPNTWECDKHPDCVDGSDEHNGCVPKTCPPTHFLCDNGNCIFRPWTCDGDNDCRDMSDEKNCPPEAFRCPFWQWQCPGHNTCVNLNVLCNGVSDCPNGTDESPLCNQDSCIHSNGGCTHQCMQGPFGATCICPSGYQLANDSKTCEDVDECDTPGFCSQQCVNMRGSFRCSCDAEYTLESDGRTCKVTAPESLLLVVASRDKIIVDNITAHTHNIYSLVQNVSFVVAIDFDSVTGRVFWSDLQQGKTWSAFQNGTDQRVVHDSGTSVTETVAVDWIGRNLYWTDYALETIEVSKIDGSHRTVLINTNVSNPRGLALDPRMGNHLMFWSDWGRHPRIERASMDGTMRTVIIQEKIFWPCGLTIDYPNRLVYFMDAYLDYIEYCDYDGRNRKQVISGDLVLHHPHALTLFEDSVYWTDRGTRRVMKANKWHGGKQSVEMYSVQQPLGIVAIHPARQPSSHNPCAFAPCSHLCLLSAQDPRYYSCACPSGWNLSDDSVNCVRGDQPFLMSVRNSIIFGISLDPAVKGKDAMVPIAGIHNGFNVEFDDSEQFIYWAENPGEIHRVKTDGSQREVFAPLSLAGFSYSLALDWVSRNLYYTTSASRSIGVVTLRGDTRYGKTLITNDGTSLGVGLPVGITVDPARGKLYWSDQGTNSGVPAKIASANMDGTALKILFTGDLSHLEVVTLDIQEQKLYWAVSSRGVIERGNVDGTERMILVHHLAHPWGLAVHGPFLYYSDEQYEVIERVDKSSGSNKVVLRDNVSNLRGLQVYHRRSAADSSNGCSNNPNACQQICLPTPGGMFSCACASGFKLGPDHRSCSPYNSFIVVSKLSAIRGFSLELSDHAEAMVPVAGQGRNVLHVDVAVAPGFIYWCDYSSSVRSSNGIRRIKPDGSNFTNIVTYGIGANGIRGIAVDWVAGNLYFTNAFVYETLIEVLRINTTYRRVLLKVSVDMPRHIVVDPKSRYLFWADYGQKPKIERAFLDCTNRTVLVSEGIVTPRGLAMDHSTGYIYWVDDSLEIVARIHLDGGESQVIRYGSRYPTPYGITVFGDYIIWVDRNLKKVFQASKEPGNTDPPVVIRDNINLLRDVTVFDERAQPLSAADLDNNPCLQGNGGCAHFCFALPELSTPKCGCAFGALGDDGKSCATSREDFLVYTLNNSLRSLHFDPEDHSPPFQEINVRRTAIALDYDHRNNRIFFTQKLSSVRGQISYVSLYSGTSSPVALLSDVGICDGIAFDWINRRIYYSDYTNQTINSVAEDGSKRAVIARVSKPRAIVLDPCRGYMYWTDWGTNAKIERATMGGNFRVPIVNTSLVWPNGLTLDLETDLLYWADASLQKIERSTLRGTNREVIVSTIFLAFGLTVYGQHVYWTDISTKKIYRANKYDGSALIAMTTSLPVQPRGISRVLKTQQQQCSNPCDQFNGGCSHICAPAFHTCRPTAFTCGNGRCVPYSYRCDYYDDCGDNSDEVGCLFRSCNSTTEFTCGNGRCIPLSRVCNGVDNCFDNGTTDEKNCPPRTCPPTHIKCATTNICVSRAFLCDGDNDCRDMSDENPMYCAAQTCSSSEFRCVSSHRCIPNFWHCDGEADCPDSSDEPDTCVQTVNTCSANQFQCDNGRCISSSWICDDDNDCGDMSDEDQRHQCVSTRDTIAIDNGMCDRRNDCGDYSDERGCTYPPCRDNQFTCQNGRCISKFFVCDEDNDCGDGSDEQEHLCHTPEPTCPPHQFRCDNGNCIDMGKVCNHLDDCSDNSDEKGCGINECQDSSISRCDHNCTDTITSFYCSCLPGYKLMPDKRTCVDIDECKESPQLCSQKCENVVGSYICKCAPGYIREPDGRTCRQNSNIEPYLIFSNRYYLRNLTTDGAFYSLILQGLGNVVALDFDRVEKRLYWIDTEKKIIERMFLNKTNRETIISHRLLRAESLAVDWVSRHVYWADWGSRAYIARTGMDGNNKSVIISTKITWPNAITIDYTNDLLYWADAHLGYIEPFDIHVYHPYRQPIGINECQDSSISRCDHNCTDTITSFYCSCLPGYKLMPDKRTCVDIDECKESPQLCSQKCENVVGSYICKCAPGYIREPDGRTCRQNSNIEPYLIFSNRYYLRNLTTDGAFYSLILQGLGNVVALDFDRVEKRLYWIDTEKKIIERMFLNKTNRETIISHRLLRAESLAVDWVSRHVYWADWGSRAYIARTGMDGNNKSVIISTKITWPNAITIDYTNDLLYWADAHLGYIEFSDLDGHHRQTVYDGTLPHPFALTVFEDTIFWTDWNTRTIEKGNKCIPIWWKCDGQKDCTDGSDEPDTCPHRFCRLGQFQCQDGNCTSPQALCNAQQDCADGSDEDRALCEHHRCEANKWQCANKRCIPEAWQCDSVNDCQDNSDEESSHCGSRTCKPGQFRCNNGRCIPQSWKCDVDNDCGDYSDEPIHECMTAAYNCDNHTEFSCKTNYRCIPKWAVCNGADDCRDNSDEQGCESVPCGPGDFRCRNHQCIPLRWQCDAYDDCGDNSDEESCEMKTCHPEHFQCASGHCVPNALTCDGRADCLDASDESSCPTRFPNGTYCPAAMFECKNHVCIQSFWVCDGENDCVDGSDEELHLCFNVPCESPHRFRCDNSRCIYGHQLCNGVDDCGDGTDEKEEHCRKPTQRPCTQTEYKCSNGNCISQHYVCDNVDDCGDLSDENGCNLGANRTCAENICEQNCTQLSNGGFICSCRPGFKSSTLDRNSCQDINECEEFGICPQSCRNSKGSYECFCVDGFKSMSSRYGERCAAEGNPPLLLLPENVRIRKYNVSSEKFSEYLEEGEHIQTIDYDWNPEGTGVSVLYYTVLGQGSEFGAIKRAYIPDFESGSNNPIREVDLGLKYLMQPDGLAVDWVGRHIYWTDAKSQRIEVAMLDGRYRKWLIATDLDQPAAIVVNPRLGLMFWTDQGKQPKIESAWMNGEHRTVLVSQDLGWPNGLSIDYLNDDRIYWSDSKEDVIETIKYDGTDRRVIINEAMRPFSLDIFEDQLYWVAKEKGEVWRQNKFGKGNKAKVLVVNPWLTQVRVFHQLRYNQSVSNPCKQVCSHLCLLRPGGYTCACPQGSGFLSGSTVACDAASELPITMPPPCRCMHGGSCYFDENDLPKCKCSSGYNGEHCEVGLSSGIPPGTTMALMLTFLMIVIIGALVLVGFLHYRKTGSLLPTLPKLPSLSSLAKPSENGNGVTFRSGTDVNMDIGVSPFGPETIIDRSMAMNEHFIMEGGKQPVVFENPTYAAKDNTSKAVSAAQGPSIGSQVTVSENVENQNYGSPIDPSEIVPEPKPASPGADESQGAKWNIFKRKPKQTTNFENPIYAEMDSEQQEGVTVAPPPSPSLPAKASKRQSTPGYSATEDTFKDTANLVKEDSDV</sequence>
<feature type="disulfide bond" evidence="22">
    <location>
        <begin position="3633"/>
        <end position="3651"/>
    </location>
</feature>
<evidence type="ECO:0000256" key="4">
    <source>
        <dbReference type="ARBA" id="ARBA00022536"/>
    </source>
</evidence>
<feature type="disulfide bond" evidence="22">
    <location>
        <begin position="1177"/>
        <end position="1192"/>
    </location>
</feature>
<evidence type="ECO:0000256" key="18">
    <source>
        <dbReference type="ARBA" id="ARBA00023180"/>
    </source>
</evidence>
<feature type="repeat" description="LDL-receptor class B" evidence="23">
    <location>
        <begin position="3169"/>
        <end position="3212"/>
    </location>
</feature>
<evidence type="ECO:0000256" key="2">
    <source>
        <dbReference type="ARBA" id="ARBA00009939"/>
    </source>
</evidence>
<feature type="transmembrane region" description="Helical" evidence="25">
    <location>
        <begin position="4375"/>
        <end position="4396"/>
    </location>
</feature>
<accession>A0A8J6FV51</accession>
<feature type="disulfide bond" evidence="22">
    <location>
        <begin position="190"/>
        <end position="208"/>
    </location>
</feature>
<feature type="repeat" description="LDL-receptor class B" evidence="23">
    <location>
        <begin position="1575"/>
        <end position="1618"/>
    </location>
</feature>
<evidence type="ECO:0000256" key="25">
    <source>
        <dbReference type="SAM" id="Phobius"/>
    </source>
</evidence>
<dbReference type="SUPFAM" id="SSF57424">
    <property type="entry name" value="LDL receptor-like module"/>
    <property type="match status" value="30"/>
</dbReference>
<feature type="repeat" description="LDL-receptor class B" evidence="23">
    <location>
        <begin position="1530"/>
        <end position="1572"/>
    </location>
</feature>
<feature type="disulfide bond" evidence="22">
    <location>
        <begin position="1053"/>
        <end position="1068"/>
    </location>
</feature>
<keyword evidence="15 21" id="KW-1015">Disulfide bond</keyword>
<feature type="disulfide bond" evidence="22">
    <location>
        <begin position="1158"/>
        <end position="1170"/>
    </location>
</feature>
<dbReference type="FunFam" id="4.10.400.10:FF:000153">
    <property type="entry name" value="LDL receptor related protein 2"/>
    <property type="match status" value="1"/>
</dbReference>
<feature type="repeat" description="LDL-receptor class B" evidence="23">
    <location>
        <begin position="1892"/>
        <end position="1939"/>
    </location>
</feature>
<keyword evidence="10" id="KW-0677">Repeat</keyword>
<keyword evidence="13 25" id="KW-1133">Transmembrane helix</keyword>
<evidence type="ECO:0000256" key="8">
    <source>
        <dbReference type="ARBA" id="ARBA00022723"/>
    </source>
</evidence>
<feature type="repeat" description="LDL-receptor class B" evidence="23">
    <location>
        <begin position="3413"/>
        <end position="3456"/>
    </location>
</feature>
<evidence type="ECO:0000256" key="16">
    <source>
        <dbReference type="ARBA" id="ARBA00023170"/>
    </source>
</evidence>
<dbReference type="GO" id="GO:0043235">
    <property type="term" value="C:receptor complex"/>
    <property type="evidence" value="ECO:0007669"/>
    <property type="project" value="TreeGrafter"/>
</dbReference>
<feature type="disulfide bond" evidence="22">
    <location>
        <begin position="115"/>
        <end position="133"/>
    </location>
</feature>
<dbReference type="InterPro" id="IPR009030">
    <property type="entry name" value="Growth_fac_rcpt_cys_sf"/>
</dbReference>
<dbReference type="FunFam" id="2.120.10.30:FF:000241">
    <property type="entry name" value="Low-density lipoprotein receptor-related protein 6"/>
    <property type="match status" value="2"/>
</dbReference>
<feature type="domain" description="EGF-like" evidence="27">
    <location>
        <begin position="4328"/>
        <end position="4362"/>
    </location>
</feature>
<keyword evidence="16 28" id="KW-0675">Receptor</keyword>
<feature type="disulfide bond" evidence="22">
    <location>
        <begin position="2919"/>
        <end position="2931"/>
    </location>
</feature>
<dbReference type="InterPro" id="IPR000742">
    <property type="entry name" value="EGF"/>
</dbReference>
<evidence type="ECO:0000256" key="3">
    <source>
        <dbReference type="ARBA" id="ARBA00022475"/>
    </source>
</evidence>
<feature type="repeat" description="LDL-receptor class B" evidence="23">
    <location>
        <begin position="584"/>
        <end position="630"/>
    </location>
</feature>
<dbReference type="FunFam" id="4.10.400.10:FF:000005">
    <property type="entry name" value="low-density lipoprotein receptor-related protein 1B"/>
    <property type="match status" value="1"/>
</dbReference>
<keyword evidence="17" id="KW-0168">Coated pit</keyword>
<evidence type="ECO:0000256" key="12">
    <source>
        <dbReference type="ARBA" id="ARBA00022837"/>
    </source>
</evidence>
<evidence type="ECO:0000256" key="20">
    <source>
        <dbReference type="ARBA" id="ARBA00046273"/>
    </source>
</evidence>
<dbReference type="InterPro" id="IPR049883">
    <property type="entry name" value="NOTCH1_EGF-like"/>
</dbReference>
<feature type="disulfide bond" evidence="22">
    <location>
        <begin position="35"/>
        <end position="53"/>
    </location>
</feature>
<feature type="disulfide bond" evidence="22">
    <location>
        <begin position="1125"/>
        <end position="1143"/>
    </location>
</feature>
<feature type="disulfide bond" evidence="22">
    <location>
        <begin position="3585"/>
        <end position="3597"/>
    </location>
</feature>
<dbReference type="InterPro" id="IPR002172">
    <property type="entry name" value="LDrepeatLR_classA_rpt"/>
</dbReference>
<feature type="repeat" description="LDL-receptor class B" evidence="23">
    <location>
        <begin position="541"/>
        <end position="583"/>
    </location>
</feature>
<feature type="disulfide bond" evidence="22">
    <location>
        <begin position="2701"/>
        <end position="2716"/>
    </location>
</feature>
<dbReference type="FunFam" id="2.120.10.30:FF:000057">
    <property type="entry name" value="Low-density lipoprotein receptor-related protein 2"/>
    <property type="match status" value="1"/>
</dbReference>
<dbReference type="Gene3D" id="2.10.25.10">
    <property type="entry name" value="Laminin"/>
    <property type="match status" value="10"/>
</dbReference>
<evidence type="ECO:0000256" key="13">
    <source>
        <dbReference type="ARBA" id="ARBA00022989"/>
    </source>
</evidence>
<feature type="chain" id="PRO_5035265826" evidence="26">
    <location>
        <begin position="26"/>
        <end position="4609"/>
    </location>
</feature>
<name>A0A8J6FV51_MICOH</name>
<keyword evidence="18" id="KW-0325">Glycoprotein</keyword>
<feature type="region of interest" description="Disordered" evidence="24">
    <location>
        <begin position="4506"/>
        <end position="4609"/>
    </location>
</feature>
<feature type="repeat" description="LDL-receptor class B" evidence="23">
    <location>
        <begin position="2572"/>
        <end position="2613"/>
    </location>
</feature>
<feature type="repeat" description="LDL-receptor class B" evidence="23">
    <location>
        <begin position="3126"/>
        <end position="3168"/>
    </location>
</feature>
<dbReference type="InterPro" id="IPR011042">
    <property type="entry name" value="6-blade_b-propeller_TolB-like"/>
</dbReference>
<dbReference type="InterPro" id="IPR023415">
    <property type="entry name" value="LDLR_class-A_CS"/>
</dbReference>
<feature type="disulfide bond" evidence="22">
    <location>
        <begin position="3544"/>
        <end position="3556"/>
    </location>
</feature>
<feature type="repeat" description="LDL-receptor class B" evidence="23">
    <location>
        <begin position="3370"/>
        <end position="3412"/>
    </location>
</feature>
<feature type="disulfide bond" evidence="22">
    <location>
        <begin position="2926"/>
        <end position="2944"/>
    </location>
</feature>
<evidence type="ECO:0000256" key="23">
    <source>
        <dbReference type="PROSITE-ProRule" id="PRU00461"/>
    </source>
</evidence>
<dbReference type="GO" id="GO:0031904">
    <property type="term" value="C:endosome lumen"/>
    <property type="evidence" value="ECO:0007669"/>
    <property type="project" value="UniProtKB-SubCell"/>
</dbReference>
<feature type="disulfide bond" evidence="22">
    <location>
        <begin position="1216"/>
        <end position="1231"/>
    </location>
</feature>
<feature type="signal peptide" evidence="26">
    <location>
        <begin position="1"/>
        <end position="25"/>
    </location>
</feature>
<keyword evidence="28" id="KW-0449">Lipoprotein</keyword>
<evidence type="ECO:0000256" key="10">
    <source>
        <dbReference type="ARBA" id="ARBA00022737"/>
    </source>
</evidence>
<dbReference type="InterPro" id="IPR051221">
    <property type="entry name" value="LDLR-related"/>
</dbReference>
<feature type="disulfide bond" evidence="22">
    <location>
        <begin position="183"/>
        <end position="195"/>
    </location>
</feature>
<feature type="disulfide bond" evidence="22">
    <location>
        <begin position="1041"/>
        <end position="1059"/>
    </location>
</feature>
<evidence type="ECO:0000256" key="9">
    <source>
        <dbReference type="ARBA" id="ARBA00022729"/>
    </source>
</evidence>
<dbReference type="PROSITE" id="PS01187">
    <property type="entry name" value="EGF_CA"/>
    <property type="match status" value="4"/>
</dbReference>
<dbReference type="FunFam" id="2.120.10.30:FF:000056">
    <property type="entry name" value="Low-density lipoprotein receptor-related protein 2"/>
    <property type="match status" value="1"/>
</dbReference>
<dbReference type="GO" id="GO:0060429">
    <property type="term" value="P:epithelium development"/>
    <property type="evidence" value="ECO:0007669"/>
    <property type="project" value="UniProtKB-ARBA"/>
</dbReference>
<dbReference type="FunFam" id="2.10.25.10:FF:000009">
    <property type="entry name" value="Low-density lipoprotein receptor isoform 1"/>
    <property type="match status" value="2"/>
</dbReference>
<gene>
    <name evidence="28" type="ORF">LTLLF_203775</name>
</gene>
<feature type="disulfide bond" evidence="22">
    <location>
        <begin position="3626"/>
        <end position="3638"/>
    </location>
</feature>
<keyword evidence="9 26" id="KW-0732">Signal</keyword>
<dbReference type="FunFam" id="4.10.400.10:FF:000078">
    <property type="entry name" value="low-density lipoprotein receptor-related protein 2"/>
    <property type="match status" value="2"/>
</dbReference>
<feature type="disulfide bond" evidence="22">
    <location>
        <begin position="3756"/>
        <end position="3774"/>
    </location>
</feature>
<feature type="disulfide bond" evidence="22">
    <location>
        <begin position="3592"/>
        <end position="3610"/>
    </location>
</feature>
<dbReference type="EMBL" id="JAATJU010028200">
    <property type="protein sequence ID" value="KAH0499919.1"/>
    <property type="molecule type" value="Genomic_DNA"/>
</dbReference>
<keyword evidence="7 25" id="KW-0812">Transmembrane</keyword>
<feature type="repeat" description="LDL-receptor class B" evidence="23">
    <location>
        <begin position="1619"/>
        <end position="1663"/>
    </location>
</feature>
<dbReference type="InterPro" id="IPR018097">
    <property type="entry name" value="EGF_Ca-bd_CS"/>
</dbReference>
<dbReference type="FunFam" id="4.10.400.10:FF:000134">
    <property type="entry name" value="Low-density lipoprotein RecePtor related"/>
    <property type="match status" value="1"/>
</dbReference>
<dbReference type="FunFam" id="4.10.400.10:FF:000034">
    <property type="entry name" value="Low-density lipoprotein receptor-related protein 2"/>
    <property type="match status" value="5"/>
</dbReference>
<feature type="disulfide bond" evidence="22">
    <location>
        <begin position="164"/>
        <end position="179"/>
    </location>
</feature>
<keyword evidence="5" id="KW-0597">Phosphoprotein</keyword>
<dbReference type="FunFam" id="4.10.400.10:FF:000002">
    <property type="entry name" value="Low-density lipoprotein receptor-related protein 1"/>
    <property type="match status" value="2"/>
</dbReference>
<feature type="disulfide bond" evidence="22">
    <location>
        <begin position="2682"/>
        <end position="2694"/>
    </location>
</feature>
<dbReference type="Pfam" id="PF14670">
    <property type="entry name" value="FXa_inhibition"/>
    <property type="match status" value="2"/>
</dbReference>
<dbReference type="FunFam" id="4.10.400.10:FF:000151">
    <property type="entry name" value="LDL receptor related protein 2"/>
    <property type="match status" value="1"/>
</dbReference>
<dbReference type="FunFam" id="2.120.10.30:FF:000132">
    <property type="entry name" value="Uncharacterized protein"/>
    <property type="match status" value="1"/>
</dbReference>
<dbReference type="Pfam" id="PF00058">
    <property type="entry name" value="Ldl_recept_b"/>
    <property type="match status" value="15"/>
</dbReference>
<feature type="repeat" description="LDL-receptor class B" evidence="23">
    <location>
        <begin position="1940"/>
        <end position="1981"/>
    </location>
</feature>
<dbReference type="FunFam" id="2.10.25.10:FF:000010">
    <property type="entry name" value="Pro-epidermal growth factor"/>
    <property type="match status" value="2"/>
</dbReference>
<dbReference type="PANTHER" id="PTHR22722:SF11">
    <property type="entry name" value="LOW-DENSITY LIPOPROTEIN RECEPTOR-RELATED PROTEIN 2"/>
    <property type="match status" value="1"/>
</dbReference>
<dbReference type="FunFam" id="2.120.10.30:FF:000049">
    <property type="entry name" value="LDL receptor related protein 2"/>
    <property type="match status" value="1"/>
</dbReference>
<dbReference type="FunFam" id="2.120.10.30:FF:000058">
    <property type="entry name" value="Low-density lipoprotein receptor-related protein 2"/>
    <property type="match status" value="1"/>
</dbReference>
<evidence type="ECO:0000256" key="11">
    <source>
        <dbReference type="ARBA" id="ARBA00022753"/>
    </source>
</evidence>
<feature type="disulfide bond" evidence="22">
    <location>
        <begin position="1034"/>
        <end position="1046"/>
    </location>
</feature>
<feature type="repeat" description="LDL-receptor class B" evidence="23">
    <location>
        <begin position="2528"/>
        <end position="2571"/>
    </location>
</feature>
<dbReference type="SUPFAM" id="SSF57184">
    <property type="entry name" value="Growth factor receptor domain"/>
    <property type="match status" value="3"/>
</dbReference>
<feature type="repeat" description="LDL-receptor class B" evidence="23">
    <location>
        <begin position="631"/>
        <end position="675"/>
    </location>
</feature>
<dbReference type="Gene3D" id="4.10.400.10">
    <property type="entry name" value="Low-density Lipoprotein Receptor"/>
    <property type="match status" value="30"/>
</dbReference>
<dbReference type="Gene3D" id="2.120.10.30">
    <property type="entry name" value="TolB, C-terminal domain"/>
    <property type="match status" value="11"/>
</dbReference>
<dbReference type="SMART" id="SM00181">
    <property type="entry name" value="EGF"/>
    <property type="match status" value="21"/>
</dbReference>
<feature type="disulfide bond" evidence="22">
    <location>
        <begin position="3690"/>
        <end position="3705"/>
    </location>
</feature>
<dbReference type="Pfam" id="PF12662">
    <property type="entry name" value="cEGF"/>
    <property type="match status" value="3"/>
</dbReference>
<dbReference type="FunFam" id="2.10.25.10:FF:000805">
    <property type="entry name" value="Low-density lipoprotein receptor-related protein 2"/>
    <property type="match status" value="1"/>
</dbReference>
<dbReference type="InterPro" id="IPR001881">
    <property type="entry name" value="EGF-like_Ca-bd_dom"/>
</dbReference>
<dbReference type="GO" id="GO:0006898">
    <property type="term" value="P:receptor-mediated endocytosis"/>
    <property type="evidence" value="ECO:0007669"/>
    <property type="project" value="TreeGrafter"/>
</dbReference>
<feature type="repeat" description="LDL-receptor class B" evidence="23">
    <location>
        <begin position="4193"/>
        <end position="4234"/>
    </location>
</feature>
<feature type="disulfide bond" evidence="22">
    <location>
        <begin position="3800"/>
        <end position="3818"/>
    </location>
</feature>
<feature type="disulfide bond" evidence="22">
    <location>
        <begin position="2962"/>
        <end position="2974"/>
    </location>
</feature>
<feature type="disulfide bond" evidence="22">
    <location>
        <begin position="127"/>
        <end position="142"/>
    </location>
</feature>
<feature type="disulfide bond" evidence="22">
    <location>
        <begin position="1095"/>
        <end position="1110"/>
    </location>
</feature>
<evidence type="ECO:0000313" key="28">
    <source>
        <dbReference type="EMBL" id="KAH0499919.1"/>
    </source>
</evidence>
<feature type="repeat" description="LDL-receptor class B" evidence="23">
    <location>
        <begin position="2211"/>
        <end position="2254"/>
    </location>
</feature>
<feature type="disulfide bond" evidence="22">
    <location>
        <begin position="3710"/>
        <end position="3722"/>
    </location>
</feature>
<dbReference type="InterPro" id="IPR056588">
    <property type="entry name" value="EGF_LRP2"/>
</dbReference>
<dbReference type="Pfam" id="PF24468">
    <property type="entry name" value="EGF_LRP2"/>
    <property type="match status" value="1"/>
</dbReference>
<keyword evidence="14 25" id="KW-0472">Membrane</keyword>
<feature type="disulfide bond" evidence="22">
    <location>
        <begin position="2981"/>
        <end position="2996"/>
    </location>
</feature>
<dbReference type="CDD" id="cd00112">
    <property type="entry name" value="LDLa"/>
    <property type="match status" value="29"/>
</dbReference>
<feature type="disulfide bond" evidence="22">
    <location>
        <begin position="2848"/>
        <end position="2860"/>
    </location>
</feature>
<dbReference type="PROSITE" id="PS50026">
    <property type="entry name" value="EGF_3"/>
    <property type="match status" value="1"/>
</dbReference>
<dbReference type="FunFam" id="4.10.400.10:FF:000011">
    <property type="entry name" value="Low-density lipoprotein receptor-related protein 1"/>
    <property type="match status" value="2"/>
</dbReference>
<dbReference type="PROSITE" id="PS00010">
    <property type="entry name" value="ASX_HYDROXYL"/>
    <property type="match status" value="5"/>
</dbReference>
<feature type="disulfide bond" evidence="22">
    <location>
        <begin position="2855"/>
        <end position="2873"/>
    </location>
</feature>
<organism evidence="28 29">
    <name type="scientific">Microtus ochrogaster</name>
    <name type="common">Prairie vole</name>
    <dbReference type="NCBI Taxonomy" id="79684"/>
    <lineage>
        <taxon>Eukaryota</taxon>
        <taxon>Metazoa</taxon>
        <taxon>Chordata</taxon>
        <taxon>Craniata</taxon>
        <taxon>Vertebrata</taxon>
        <taxon>Euteleostomi</taxon>
        <taxon>Mammalia</taxon>
        <taxon>Eutheria</taxon>
        <taxon>Euarchontoglires</taxon>
        <taxon>Glires</taxon>
        <taxon>Rodentia</taxon>
        <taxon>Myomorpha</taxon>
        <taxon>Muroidea</taxon>
        <taxon>Cricetidae</taxon>
        <taxon>Arvicolinae</taxon>
        <taxon>Microtus</taxon>
    </lineage>
</organism>
<feature type="disulfide bond" evidence="22">
    <location>
        <begin position="1287"/>
        <end position="1305"/>
    </location>
</feature>
<feature type="disulfide bond" evidence="22">
    <location>
        <begin position="2729"/>
        <end position="2747"/>
    </location>
</feature>
<feature type="repeat" description="LDL-receptor class B" evidence="23">
    <location>
        <begin position="4105"/>
        <end position="4147"/>
    </location>
</feature>
<dbReference type="PANTHER" id="PTHR22722">
    <property type="entry name" value="LOW-DENSITY LIPOPROTEIN RECEPTOR-RELATED PROTEIN 2-RELATED"/>
    <property type="match status" value="1"/>
</dbReference>
<keyword evidence="12" id="KW-0106">Calcium</keyword>
<dbReference type="FunFam" id="4.10.400.10:FF:000112">
    <property type="entry name" value="Low-density lipoprotein receptor-related protein 2"/>
    <property type="match status" value="1"/>
</dbReference>
<dbReference type="GO" id="GO:0030424">
    <property type="term" value="C:axon"/>
    <property type="evidence" value="ECO:0007669"/>
    <property type="project" value="UniProtKB-ARBA"/>
</dbReference>
<evidence type="ECO:0000256" key="6">
    <source>
        <dbReference type="ARBA" id="ARBA00022583"/>
    </source>
</evidence>
<dbReference type="SMART" id="SM00192">
    <property type="entry name" value="LDLa"/>
    <property type="match status" value="31"/>
</dbReference>
<dbReference type="PROSITE" id="PS51120">
    <property type="entry name" value="LDLRB"/>
    <property type="match status" value="22"/>
</dbReference>
<feature type="repeat" description="LDL-receptor class B" evidence="23">
    <location>
        <begin position="4148"/>
        <end position="4191"/>
    </location>
</feature>
<feature type="disulfide bond" evidence="22">
    <location>
        <begin position="202"/>
        <end position="217"/>
    </location>
</feature>
<feature type="repeat" description="LDL-receptor class B" evidence="23">
    <location>
        <begin position="498"/>
        <end position="540"/>
    </location>
</feature>
<dbReference type="FunFam" id="4.10.400.10:FF:000001">
    <property type="entry name" value="Low-density lipoprotein receptor-related protein 1"/>
    <property type="match status" value="2"/>
</dbReference>
<dbReference type="Pfam" id="PF00057">
    <property type="entry name" value="Ldl_recept_a"/>
    <property type="match status" value="29"/>
</dbReference>
<evidence type="ECO:0000256" key="26">
    <source>
        <dbReference type="SAM" id="SignalP"/>
    </source>
</evidence>
<feature type="disulfide bond" evidence="22">
    <location>
        <begin position="47"/>
        <end position="62"/>
    </location>
</feature>
<dbReference type="InterPro" id="IPR000152">
    <property type="entry name" value="EGF-type_Asp/Asn_hydroxyl_site"/>
</dbReference>
<feature type="disulfide bond" evidence="22">
    <location>
        <begin position="3729"/>
        <end position="3744"/>
    </location>
</feature>
<reference evidence="28" key="1">
    <citation type="submission" date="2020-03" db="EMBL/GenBank/DDBJ databases">
        <title>Studies in the Genomics of Life Span.</title>
        <authorList>
            <person name="Glass D."/>
        </authorList>
    </citation>
    <scope>NUCLEOTIDE SEQUENCE</scope>
    <source>
        <strain evidence="28">LTLLF</strain>
        <tissue evidence="28">Muscle</tissue>
    </source>
</reference>
<protein>
    <submittedName>
        <fullName evidence="28">Low-density lipoprotein receptor-related protein 2</fullName>
    </submittedName>
</protein>
<feature type="disulfide bond" evidence="22">
    <location>
        <begin position="2969"/>
        <end position="2987"/>
    </location>
</feature>
<dbReference type="PROSITE" id="PS51257">
    <property type="entry name" value="PROKAR_LIPOPROTEIN"/>
    <property type="match status" value="1"/>
</dbReference>
<keyword evidence="6" id="KW-0254">Endocytosis</keyword>
<proteinExistence type="inferred from homology"/>
<dbReference type="InterPro" id="IPR000033">
    <property type="entry name" value="LDLR_classB_rpt"/>
</dbReference>
<feature type="repeat" description="LDL-receptor class B" evidence="23">
    <location>
        <begin position="3457"/>
        <end position="3499"/>
    </location>
</feature>
<evidence type="ECO:0000256" key="17">
    <source>
        <dbReference type="ARBA" id="ARBA00023176"/>
    </source>
</evidence>
<keyword evidence="11" id="KW-0967">Endosome</keyword>
<feature type="disulfide bond" evidence="22">
    <location>
        <begin position="1137"/>
        <end position="1152"/>
    </location>
</feature>
<dbReference type="GO" id="GO:0005905">
    <property type="term" value="C:clathrin-coated pit"/>
    <property type="evidence" value="ECO:0007669"/>
    <property type="project" value="UniProtKB-KW"/>
</dbReference>
<feature type="disulfide bond" evidence="22">
    <location>
        <begin position="3717"/>
        <end position="3735"/>
    </location>
</feature>
<evidence type="ECO:0000256" key="15">
    <source>
        <dbReference type="ARBA" id="ARBA00023157"/>
    </source>
</evidence>
<dbReference type="PROSITE" id="PS01209">
    <property type="entry name" value="LDLRA_1"/>
    <property type="match status" value="16"/>
</dbReference>
<feature type="repeat" description="LDL-receptor class B" evidence="23">
    <location>
        <begin position="2255"/>
        <end position="2298"/>
    </location>
</feature>
<comment type="caution">
    <text evidence="21">Lacks conserved residue(s) required for the propagation of feature annotation.</text>
</comment>
<dbReference type="GO" id="GO:0048812">
    <property type="term" value="P:neuron projection morphogenesis"/>
    <property type="evidence" value="ECO:0007669"/>
    <property type="project" value="UniProtKB-ARBA"/>
</dbReference>
<dbReference type="CDD" id="cd00054">
    <property type="entry name" value="EGF_CA"/>
    <property type="match status" value="4"/>
</dbReference>
<feature type="repeat" description="LDL-receptor class B" evidence="23">
    <location>
        <begin position="944"/>
        <end position="987"/>
    </location>
</feature>
<comment type="caution">
    <text evidence="28">The sequence shown here is derived from an EMBL/GenBank/DDBJ whole genome shotgun (WGS) entry which is preliminary data.</text>
</comment>
<dbReference type="FunFam" id="2.120.10.30:FF:000035">
    <property type="entry name" value="Low-density lipoprotein receptor-related protein 2"/>
    <property type="match status" value="1"/>
</dbReference>
<dbReference type="InterPro" id="IPR026823">
    <property type="entry name" value="cEGF"/>
</dbReference>
<feature type="disulfide bond" evidence="22">
    <location>
        <begin position="1165"/>
        <end position="1183"/>
    </location>
</feature>
<evidence type="ECO:0000256" key="1">
    <source>
        <dbReference type="ARBA" id="ARBA00004251"/>
    </source>
</evidence>
<feature type="disulfide bond" evidence="22">
    <location>
        <begin position="3551"/>
        <end position="3569"/>
    </location>
</feature>
<keyword evidence="8" id="KW-0479">Metal-binding</keyword>
<dbReference type="PROSITE" id="PS01186">
    <property type="entry name" value="EGF_2"/>
    <property type="match status" value="8"/>
</dbReference>
<dbReference type="InterPro" id="IPR036055">
    <property type="entry name" value="LDL_receptor-like_sf"/>
</dbReference>
<feature type="disulfide bond" evidence="22">
    <location>
        <begin position="3886"/>
        <end position="3904"/>
    </location>
</feature>
<evidence type="ECO:0000259" key="27">
    <source>
        <dbReference type="PROSITE" id="PS50026"/>
    </source>
</evidence>
<dbReference type="SUPFAM" id="SSF63825">
    <property type="entry name" value="YWTD domain"/>
    <property type="match status" value="9"/>
</dbReference>
<dbReference type="FunFam" id="4.10.400.10:FF:000045">
    <property type="entry name" value="Low-density lipoprotein receptor-related protein 2"/>
    <property type="match status" value="2"/>
</dbReference>
<dbReference type="SMART" id="SM00135">
    <property type="entry name" value="LY"/>
    <property type="match status" value="38"/>
</dbReference>
<feature type="disulfide bond" evidence="22">
    <location>
        <begin position="3768"/>
        <end position="3783"/>
    </location>
</feature>
<feature type="compositionally biased region" description="Polar residues" evidence="24">
    <location>
        <begin position="4583"/>
        <end position="4593"/>
    </location>
</feature>
<dbReference type="SMART" id="SM00179">
    <property type="entry name" value="EGF_CA"/>
    <property type="match status" value="12"/>
</dbReference>
<feature type="disulfide bond" evidence="22">
    <location>
        <begin position="3879"/>
        <end position="3891"/>
    </location>
</feature>
<evidence type="ECO:0000256" key="19">
    <source>
        <dbReference type="ARBA" id="ARBA00037878"/>
    </source>
</evidence>
<feature type="disulfide bond" evidence="22">
    <location>
        <begin position="1299"/>
        <end position="1314"/>
    </location>
</feature>
<feature type="disulfide bond" evidence="22">
    <location>
        <begin position="3842"/>
        <end position="3860"/>
    </location>
</feature>
<evidence type="ECO:0000313" key="29">
    <source>
        <dbReference type="Proteomes" id="UP000710432"/>
    </source>
</evidence>
<dbReference type="PROSITE" id="PS00022">
    <property type="entry name" value="EGF_1"/>
    <property type="match status" value="1"/>
</dbReference>
<evidence type="ECO:0000256" key="21">
    <source>
        <dbReference type="PROSITE-ProRule" id="PRU00076"/>
    </source>
</evidence>
<dbReference type="Proteomes" id="UP000710432">
    <property type="component" value="Unassembled WGS sequence"/>
</dbReference>
<evidence type="ECO:0000256" key="14">
    <source>
        <dbReference type="ARBA" id="ARBA00023136"/>
    </source>
</evidence>
<feature type="disulfide bond" evidence="22">
    <location>
        <begin position="3793"/>
        <end position="3805"/>
    </location>
</feature>
<evidence type="ECO:0000256" key="5">
    <source>
        <dbReference type="ARBA" id="ARBA00022553"/>
    </source>
</evidence>
<dbReference type="GO" id="GO:0001822">
    <property type="term" value="P:kidney development"/>
    <property type="evidence" value="ECO:0007669"/>
    <property type="project" value="UniProtKB-ARBA"/>
</dbReference>
<comment type="similarity">
    <text evidence="2">Belongs to the LDLR family.</text>
</comment>
<feature type="disulfide bond" evidence="21">
    <location>
        <begin position="4352"/>
        <end position="4361"/>
    </location>
</feature>
<feature type="disulfide bond" evidence="22">
    <location>
        <begin position="28"/>
        <end position="40"/>
    </location>
</feature>
<dbReference type="GO" id="GO:0035295">
    <property type="term" value="P:tube development"/>
    <property type="evidence" value="ECO:0007669"/>
    <property type="project" value="UniProtKB-ARBA"/>
</dbReference>
<evidence type="ECO:0000256" key="7">
    <source>
        <dbReference type="ARBA" id="ARBA00022692"/>
    </source>
</evidence>
<keyword evidence="4 21" id="KW-0245">EGF-like domain</keyword>
<feature type="disulfide bond" evidence="22">
    <location>
        <begin position="1118"/>
        <end position="1130"/>
    </location>
</feature>
<feature type="disulfide bond" evidence="22">
    <location>
        <begin position="3749"/>
        <end position="3761"/>
    </location>
</feature>
<feature type="disulfide bond" evidence="22">
    <location>
        <begin position="2689"/>
        <end position="2707"/>
    </location>
</feature>
<dbReference type="GO" id="GO:0005509">
    <property type="term" value="F:calcium ion binding"/>
    <property type="evidence" value="ECO:0007669"/>
    <property type="project" value="InterPro"/>
</dbReference>
<dbReference type="GO" id="GO:0042562">
    <property type="term" value="F:hormone binding"/>
    <property type="evidence" value="ECO:0007669"/>
    <property type="project" value="TreeGrafter"/>
</dbReference>
<dbReference type="PROSITE" id="PS50068">
    <property type="entry name" value="LDLRA_2"/>
    <property type="match status" value="30"/>
</dbReference>
<dbReference type="FunFam" id="4.10.400.10:FF:000004">
    <property type="entry name" value="Low-density lipoprotein receptor-related protein 1"/>
    <property type="match status" value="1"/>
</dbReference>